<sequence>MVTVLMGSTPDGVEWDETERAALGVLADSGLIPPLRLVTPLELRSPREHAAARARRGQRAVG</sequence>
<evidence type="ECO:0000313" key="1">
    <source>
        <dbReference type="EMBL" id="MBM9476084.1"/>
    </source>
</evidence>
<gene>
    <name evidence="1" type="ORF">JL107_06480</name>
</gene>
<dbReference type="EMBL" id="JAERWL010000006">
    <property type="protein sequence ID" value="MBM9476084.1"/>
    <property type="molecule type" value="Genomic_DNA"/>
</dbReference>
<organism evidence="1 2">
    <name type="scientific">Nakamurella flavida</name>
    <dbReference type="NCBI Taxonomy" id="363630"/>
    <lineage>
        <taxon>Bacteria</taxon>
        <taxon>Bacillati</taxon>
        <taxon>Actinomycetota</taxon>
        <taxon>Actinomycetes</taxon>
        <taxon>Nakamurellales</taxon>
        <taxon>Nakamurellaceae</taxon>
        <taxon>Nakamurella</taxon>
    </lineage>
</organism>
<proteinExistence type="predicted"/>
<keyword evidence="2" id="KW-1185">Reference proteome</keyword>
<dbReference type="AlphaFoldDB" id="A0A939C4U2"/>
<accession>A0A939C4U2</accession>
<dbReference type="Proteomes" id="UP000663801">
    <property type="component" value="Unassembled WGS sequence"/>
</dbReference>
<reference evidence="1" key="1">
    <citation type="submission" date="2021-01" db="EMBL/GenBank/DDBJ databases">
        <title>KCTC 19127 draft genome.</title>
        <authorList>
            <person name="An D."/>
        </authorList>
    </citation>
    <scope>NUCLEOTIDE SEQUENCE</scope>
    <source>
        <strain evidence="1">KCTC 19127</strain>
    </source>
</reference>
<name>A0A939C4U2_9ACTN</name>
<dbReference type="RefSeq" id="WP_205256187.1">
    <property type="nucleotide sequence ID" value="NZ_BAAAPV010000003.1"/>
</dbReference>
<protein>
    <submittedName>
        <fullName evidence="1">Uncharacterized protein</fullName>
    </submittedName>
</protein>
<evidence type="ECO:0000313" key="2">
    <source>
        <dbReference type="Proteomes" id="UP000663801"/>
    </source>
</evidence>
<comment type="caution">
    <text evidence="1">The sequence shown here is derived from an EMBL/GenBank/DDBJ whole genome shotgun (WGS) entry which is preliminary data.</text>
</comment>